<dbReference type="InterPro" id="IPR050469">
    <property type="entry name" value="Diguanylate_Cyclase"/>
</dbReference>
<comment type="subcellular location">
    <subcellularLocation>
        <location evidence="2">Cell inner membrane</location>
    </subcellularLocation>
</comment>
<dbReference type="RefSeq" id="WP_185793122.1">
    <property type="nucleotide sequence ID" value="NZ_JACMYH010000001.1"/>
</dbReference>
<keyword evidence="5" id="KW-1133">Transmembrane helix</keyword>
<dbReference type="PANTHER" id="PTHR45138">
    <property type="entry name" value="REGULATORY COMPONENTS OF SENSORY TRANSDUCTION SYSTEM"/>
    <property type="match status" value="1"/>
</dbReference>
<evidence type="ECO:0000256" key="1">
    <source>
        <dbReference type="ARBA" id="ARBA00001946"/>
    </source>
</evidence>
<proteinExistence type="predicted"/>
<dbReference type="CDD" id="cd01949">
    <property type="entry name" value="GGDEF"/>
    <property type="match status" value="1"/>
</dbReference>
<evidence type="ECO:0000256" key="5">
    <source>
        <dbReference type="SAM" id="Phobius"/>
    </source>
</evidence>
<dbReference type="GO" id="GO:1902201">
    <property type="term" value="P:negative regulation of bacterial-type flagellum-dependent cell motility"/>
    <property type="evidence" value="ECO:0007669"/>
    <property type="project" value="TreeGrafter"/>
</dbReference>
<dbReference type="InterPro" id="IPR000160">
    <property type="entry name" value="GGDEF_dom"/>
</dbReference>
<dbReference type="FunFam" id="3.30.70.270:FF:000001">
    <property type="entry name" value="Diguanylate cyclase domain protein"/>
    <property type="match status" value="1"/>
</dbReference>
<dbReference type="Gene3D" id="3.30.70.270">
    <property type="match status" value="1"/>
</dbReference>
<evidence type="ECO:0000313" key="8">
    <source>
        <dbReference type="Proteomes" id="UP000546173"/>
    </source>
</evidence>
<comment type="cofactor">
    <cofactor evidence="1">
        <name>Mg(2+)</name>
        <dbReference type="ChEBI" id="CHEBI:18420"/>
    </cofactor>
</comment>
<feature type="transmembrane region" description="Helical" evidence="5">
    <location>
        <begin position="79"/>
        <end position="101"/>
    </location>
</feature>
<feature type="transmembrane region" description="Helical" evidence="5">
    <location>
        <begin position="113"/>
        <end position="132"/>
    </location>
</feature>
<dbReference type="GO" id="GO:0005886">
    <property type="term" value="C:plasma membrane"/>
    <property type="evidence" value="ECO:0007669"/>
    <property type="project" value="UniProtKB-SubCell"/>
</dbReference>
<comment type="caution">
    <text evidence="7">The sequence shown here is derived from an EMBL/GenBank/DDBJ whole genome shotgun (WGS) entry which is preliminary data.</text>
</comment>
<dbReference type="SMART" id="SM00267">
    <property type="entry name" value="GGDEF"/>
    <property type="match status" value="1"/>
</dbReference>
<feature type="transmembrane region" description="Helical" evidence="5">
    <location>
        <begin position="138"/>
        <end position="154"/>
    </location>
</feature>
<dbReference type="InterPro" id="IPR043128">
    <property type="entry name" value="Rev_trsase/Diguanyl_cyclase"/>
</dbReference>
<dbReference type="Proteomes" id="UP000546173">
    <property type="component" value="Unassembled WGS sequence"/>
</dbReference>
<organism evidence="7 8">
    <name type="scientific">Pseudomonas baltica</name>
    <dbReference type="NCBI Taxonomy" id="2762576"/>
    <lineage>
        <taxon>Bacteria</taxon>
        <taxon>Pseudomonadati</taxon>
        <taxon>Pseudomonadota</taxon>
        <taxon>Gammaproteobacteria</taxon>
        <taxon>Pseudomonadales</taxon>
        <taxon>Pseudomonadaceae</taxon>
        <taxon>Pseudomonas</taxon>
    </lineage>
</organism>
<dbReference type="Pfam" id="PF00990">
    <property type="entry name" value="GGDEF"/>
    <property type="match status" value="1"/>
</dbReference>
<dbReference type="PROSITE" id="PS50887">
    <property type="entry name" value="GGDEF"/>
    <property type="match status" value="1"/>
</dbReference>
<accession>A0A7X1G1X8</accession>
<sequence>MQAVQAQPAHSPEPHTMALVEQAIASGMGGLTFDRELERRYEADTQRQRLQFLTSTGICGAVIYNLFLISDWLALEDVFAYVAVGRLLLITPMIIAILLLAQRLTSRRALETVSALATVLSSLMPLVVMIYSDSPYRLHYQLGMLLLMVYCTMIQQLPFRFAVAAMASMLGIQLLTTHIAGFMDPVTWRANAFLYGSTVVLLLMASYFLERASRLSYLFALRGRLLEVQLTEMARTDPLTQLFNRRHQGDVTAQLWQAAGTEATCVTAILIDIDHFKLYNDSYGHLQGDSCLKQVSATIKELSRQSNAMPFRFGGEEMLVLLVGADSQQARQLGQDLCTAVADLGLAHPALGAGARVTISVGIAMGIAPYVTAHNLIGAADKALYAAKNAGRNCLRQAPFEGSAAA</sequence>
<dbReference type="GO" id="GO:0043709">
    <property type="term" value="P:cell adhesion involved in single-species biofilm formation"/>
    <property type="evidence" value="ECO:0007669"/>
    <property type="project" value="TreeGrafter"/>
</dbReference>
<keyword evidence="5" id="KW-0812">Transmembrane</keyword>
<keyword evidence="8" id="KW-1185">Reference proteome</keyword>
<dbReference type="EC" id="2.7.7.65" evidence="3"/>
<evidence type="ECO:0000313" key="7">
    <source>
        <dbReference type="EMBL" id="MBC2676940.1"/>
    </source>
</evidence>
<dbReference type="PANTHER" id="PTHR45138:SF9">
    <property type="entry name" value="DIGUANYLATE CYCLASE DGCM-RELATED"/>
    <property type="match status" value="1"/>
</dbReference>
<gene>
    <name evidence="7" type="ORF">H7993_00920</name>
</gene>
<keyword evidence="5" id="KW-0472">Membrane</keyword>
<dbReference type="EMBL" id="JACMYH010000001">
    <property type="protein sequence ID" value="MBC2676940.1"/>
    <property type="molecule type" value="Genomic_DNA"/>
</dbReference>
<comment type="catalytic activity">
    <reaction evidence="4">
        <text>2 GTP = 3',3'-c-di-GMP + 2 diphosphate</text>
        <dbReference type="Rhea" id="RHEA:24898"/>
        <dbReference type="ChEBI" id="CHEBI:33019"/>
        <dbReference type="ChEBI" id="CHEBI:37565"/>
        <dbReference type="ChEBI" id="CHEBI:58805"/>
        <dbReference type="EC" id="2.7.7.65"/>
    </reaction>
</comment>
<dbReference type="SUPFAM" id="SSF55073">
    <property type="entry name" value="Nucleotide cyclase"/>
    <property type="match status" value="1"/>
</dbReference>
<evidence type="ECO:0000256" key="4">
    <source>
        <dbReference type="ARBA" id="ARBA00034247"/>
    </source>
</evidence>
<reference evidence="7 8" key="1">
    <citation type="submission" date="2020-08" db="EMBL/GenBank/DDBJ databases">
        <title>Pseudomonas sp. nov.</title>
        <authorList>
            <person name="Gieschler S."/>
            <person name="Fiedler G."/>
            <person name="Brinks E."/>
            <person name="Boehnlein C."/>
            <person name="Franz C.M.A.P."/>
            <person name="Kabisch J."/>
        </authorList>
    </citation>
    <scope>NUCLEOTIDE SEQUENCE [LARGE SCALE GENOMIC DNA]</scope>
    <source>
        <strain evidence="7 8">MBT-2</strain>
    </source>
</reference>
<name>A0A7X1G1X8_9PSED</name>
<evidence type="ECO:0000256" key="2">
    <source>
        <dbReference type="ARBA" id="ARBA00004533"/>
    </source>
</evidence>
<feature type="transmembrane region" description="Helical" evidence="5">
    <location>
        <begin position="192"/>
        <end position="209"/>
    </location>
</feature>
<dbReference type="AlphaFoldDB" id="A0A7X1G1X8"/>
<feature type="domain" description="GGDEF" evidence="6">
    <location>
        <begin position="264"/>
        <end position="400"/>
    </location>
</feature>
<evidence type="ECO:0000256" key="3">
    <source>
        <dbReference type="ARBA" id="ARBA00012528"/>
    </source>
</evidence>
<feature type="transmembrane region" description="Helical" evidence="5">
    <location>
        <begin position="161"/>
        <end position="180"/>
    </location>
</feature>
<dbReference type="GO" id="GO:0052621">
    <property type="term" value="F:diguanylate cyclase activity"/>
    <property type="evidence" value="ECO:0007669"/>
    <property type="project" value="UniProtKB-EC"/>
</dbReference>
<evidence type="ECO:0000259" key="6">
    <source>
        <dbReference type="PROSITE" id="PS50887"/>
    </source>
</evidence>
<protein>
    <recommendedName>
        <fullName evidence="3">diguanylate cyclase</fullName>
        <ecNumber evidence="3">2.7.7.65</ecNumber>
    </recommendedName>
</protein>
<dbReference type="NCBIfam" id="TIGR00254">
    <property type="entry name" value="GGDEF"/>
    <property type="match status" value="1"/>
</dbReference>
<dbReference type="InterPro" id="IPR029787">
    <property type="entry name" value="Nucleotide_cyclase"/>
</dbReference>
<feature type="transmembrane region" description="Helical" evidence="5">
    <location>
        <begin position="50"/>
        <end position="67"/>
    </location>
</feature>